<dbReference type="GO" id="GO:0008270">
    <property type="term" value="F:zinc ion binding"/>
    <property type="evidence" value="ECO:0007669"/>
    <property type="project" value="InterPro"/>
</dbReference>
<feature type="domain" description="CCHC-type" evidence="2">
    <location>
        <begin position="167"/>
        <end position="183"/>
    </location>
</feature>
<feature type="compositionally biased region" description="Low complexity" evidence="1">
    <location>
        <begin position="11"/>
        <end position="48"/>
    </location>
</feature>
<dbReference type="Gene3D" id="4.10.60.10">
    <property type="entry name" value="Zinc finger, CCHC-type"/>
    <property type="match status" value="1"/>
</dbReference>
<evidence type="ECO:0000256" key="1">
    <source>
        <dbReference type="SAM" id="MobiDB-lite"/>
    </source>
</evidence>
<keyword evidence="4" id="KW-1185">Reference proteome</keyword>
<dbReference type="Proteomes" id="UP000604825">
    <property type="component" value="Unassembled WGS sequence"/>
</dbReference>
<dbReference type="InterPro" id="IPR001878">
    <property type="entry name" value="Znf_CCHC"/>
</dbReference>
<evidence type="ECO:0000259" key="2">
    <source>
        <dbReference type="SMART" id="SM00343"/>
    </source>
</evidence>
<sequence>MAPAPSPPDVSPSTSPAPEIIPIPADTSSSSPSKAAVSPSPSSLPLHSARGRSKQERWSDRSPPSFRDIVLRSVSPEASGAAGSATSVAGVVPVEMARNTTAVAVACNSTKIVLLHRAPGRRGSGGPRVACRTDLNGWQRFESRSTRQRRRKAANPRRPVPVDLTGKCFNCFSASHTAALCRQKTRCFLCHALGHRTYKCPSVAGGGGGVRSGPRRPAGQQRPPPAEAAPPQRPLPGGVVSSVHEGQRPELTEVASGDHDGRRPESSQGTRCHRRRPRCRQRPNQGLDGSPPAAERSPEVVSTATPDAALEAARPLPCIIDWSDCIAKAEEDLAHAVIVTVIGSSPLARVDEVAAVIASRLELEAASLVLRRASASSYLMVFPNTALVESLLGLAATASLTGAQSALPTVDTSSRRSRKGASMFGRPGALWYPRSCLGNVYSGTVLEPSRLDSTSSSCCEFGGSISLPMFGLVLGSLCNSNS</sequence>
<dbReference type="OrthoDB" id="10678918at2759"/>
<dbReference type="EMBL" id="CAJGYO010000006">
    <property type="protein sequence ID" value="CAD6238437.1"/>
    <property type="molecule type" value="Genomic_DNA"/>
</dbReference>
<gene>
    <name evidence="3" type="ORF">NCGR_LOCUS25672</name>
</gene>
<feature type="compositionally biased region" description="Pro residues" evidence="1">
    <location>
        <begin position="1"/>
        <end position="10"/>
    </location>
</feature>
<feature type="region of interest" description="Disordered" evidence="1">
    <location>
        <begin position="201"/>
        <end position="304"/>
    </location>
</feature>
<feature type="compositionally biased region" description="Basic residues" evidence="1">
    <location>
        <begin position="271"/>
        <end position="281"/>
    </location>
</feature>
<feature type="domain" description="CCHC-type" evidence="2">
    <location>
        <begin position="186"/>
        <end position="202"/>
    </location>
</feature>
<dbReference type="SMART" id="SM00343">
    <property type="entry name" value="ZnF_C2HC"/>
    <property type="match status" value="2"/>
</dbReference>
<accession>A0A811P6L1</accession>
<feature type="compositionally biased region" description="Pro residues" evidence="1">
    <location>
        <begin position="222"/>
        <end position="234"/>
    </location>
</feature>
<proteinExistence type="predicted"/>
<dbReference type="GO" id="GO:0003676">
    <property type="term" value="F:nucleic acid binding"/>
    <property type="evidence" value="ECO:0007669"/>
    <property type="project" value="InterPro"/>
</dbReference>
<dbReference type="InterPro" id="IPR036875">
    <property type="entry name" value="Znf_CCHC_sf"/>
</dbReference>
<dbReference type="SUPFAM" id="SSF57756">
    <property type="entry name" value="Retrovirus zinc finger-like domains"/>
    <property type="match status" value="1"/>
</dbReference>
<evidence type="ECO:0000313" key="3">
    <source>
        <dbReference type="EMBL" id="CAD6238437.1"/>
    </source>
</evidence>
<evidence type="ECO:0000313" key="4">
    <source>
        <dbReference type="Proteomes" id="UP000604825"/>
    </source>
</evidence>
<organism evidence="3 4">
    <name type="scientific">Miscanthus lutarioriparius</name>
    <dbReference type="NCBI Taxonomy" id="422564"/>
    <lineage>
        <taxon>Eukaryota</taxon>
        <taxon>Viridiplantae</taxon>
        <taxon>Streptophyta</taxon>
        <taxon>Embryophyta</taxon>
        <taxon>Tracheophyta</taxon>
        <taxon>Spermatophyta</taxon>
        <taxon>Magnoliopsida</taxon>
        <taxon>Liliopsida</taxon>
        <taxon>Poales</taxon>
        <taxon>Poaceae</taxon>
        <taxon>PACMAD clade</taxon>
        <taxon>Panicoideae</taxon>
        <taxon>Andropogonodae</taxon>
        <taxon>Andropogoneae</taxon>
        <taxon>Saccharinae</taxon>
        <taxon>Miscanthus</taxon>
    </lineage>
</organism>
<protein>
    <recommendedName>
        <fullName evidence="2">CCHC-type domain-containing protein</fullName>
    </recommendedName>
</protein>
<feature type="compositionally biased region" description="Basic and acidic residues" evidence="1">
    <location>
        <begin position="245"/>
        <end position="265"/>
    </location>
</feature>
<name>A0A811P6L1_9POAL</name>
<comment type="caution">
    <text evidence="3">The sequence shown here is derived from an EMBL/GenBank/DDBJ whole genome shotgun (WGS) entry which is preliminary data.</text>
</comment>
<dbReference type="AlphaFoldDB" id="A0A811P6L1"/>
<feature type="region of interest" description="Disordered" evidence="1">
    <location>
        <begin position="1"/>
        <end position="64"/>
    </location>
</feature>
<reference evidence="3" key="1">
    <citation type="submission" date="2020-10" db="EMBL/GenBank/DDBJ databases">
        <authorList>
            <person name="Han B."/>
            <person name="Lu T."/>
            <person name="Zhao Q."/>
            <person name="Huang X."/>
            <person name="Zhao Y."/>
        </authorList>
    </citation>
    <scope>NUCLEOTIDE SEQUENCE</scope>
</reference>